<dbReference type="AlphaFoldDB" id="A0A8A1L955"/>
<keyword evidence="1" id="KW-0472">Membrane</keyword>
<keyword evidence="1" id="KW-0812">Transmembrane</keyword>
<evidence type="ECO:0000313" key="3">
    <source>
        <dbReference type="Proteomes" id="UP000663419"/>
    </source>
</evidence>
<dbReference type="VEuPathDB" id="FungiDB:I7I53_06143"/>
<feature type="transmembrane region" description="Helical" evidence="1">
    <location>
        <begin position="15"/>
        <end position="34"/>
    </location>
</feature>
<organism evidence="2 3">
    <name type="scientific">Ajellomyces capsulatus (strain H88)</name>
    <name type="common">Darling's disease fungus</name>
    <name type="synonym">Histoplasma capsulatum</name>
    <dbReference type="NCBI Taxonomy" id="544711"/>
    <lineage>
        <taxon>Eukaryota</taxon>
        <taxon>Fungi</taxon>
        <taxon>Dikarya</taxon>
        <taxon>Ascomycota</taxon>
        <taxon>Pezizomycotina</taxon>
        <taxon>Eurotiomycetes</taxon>
        <taxon>Eurotiomycetidae</taxon>
        <taxon>Onygenales</taxon>
        <taxon>Ajellomycetaceae</taxon>
        <taxon>Histoplasma</taxon>
    </lineage>
</organism>
<dbReference type="EMBL" id="CP069103">
    <property type="protein sequence ID" value="QSS50948.1"/>
    <property type="molecule type" value="Genomic_DNA"/>
</dbReference>
<accession>A0A8A1L955</accession>
<protein>
    <submittedName>
        <fullName evidence="2">SET domain-containing protein</fullName>
    </submittedName>
</protein>
<gene>
    <name evidence="2" type="ORF">I7I53_06143</name>
</gene>
<name>A0A8A1L955_AJEC8</name>
<sequence>MKESIRFSIMCQTKLFVRCTFFFILGLYESSLFVSARKQRKRLDALEPLNMDIHISALLFLQLIYCQIYI</sequence>
<reference evidence="2" key="1">
    <citation type="submission" date="2021-01" db="EMBL/GenBank/DDBJ databases">
        <title>Chromosome-level genome assembly of a human fungal pathogen reveals clustering of transcriptionally co-regulated genes.</title>
        <authorList>
            <person name="Voorhies M."/>
            <person name="Cohen S."/>
            <person name="Shea T.P."/>
            <person name="Petrus S."/>
            <person name="Munoz J.F."/>
            <person name="Poplawski S."/>
            <person name="Goldman W.E."/>
            <person name="Michael T."/>
            <person name="Cuomo C.A."/>
            <person name="Sil A."/>
            <person name="Beyhan S."/>
        </authorList>
    </citation>
    <scope>NUCLEOTIDE SEQUENCE</scope>
    <source>
        <strain evidence="2">H88</strain>
    </source>
</reference>
<evidence type="ECO:0000313" key="2">
    <source>
        <dbReference type="EMBL" id="QSS50948.1"/>
    </source>
</evidence>
<keyword evidence="1" id="KW-1133">Transmembrane helix</keyword>
<proteinExistence type="predicted"/>
<evidence type="ECO:0000256" key="1">
    <source>
        <dbReference type="SAM" id="Phobius"/>
    </source>
</evidence>
<dbReference type="Proteomes" id="UP000663419">
    <property type="component" value="Chromosome 2"/>
</dbReference>